<name>A4P0Q3_HAEIF</name>
<evidence type="ECO:0000313" key="2">
    <source>
        <dbReference type="Proteomes" id="UP000005596"/>
    </source>
</evidence>
<evidence type="ECO:0000313" key="1">
    <source>
        <dbReference type="EMBL" id="EDK13006.1"/>
    </source>
</evidence>
<proteinExistence type="predicted"/>
<dbReference type="EMBL" id="AAZJ01000016">
    <property type="protein sequence ID" value="EDK13006.1"/>
    <property type="molecule type" value="Genomic_DNA"/>
</dbReference>
<organism evidence="1 2">
    <name type="scientific">Haemophilus influenzae 22.4-21</name>
    <dbReference type="NCBI Taxonomy" id="375063"/>
    <lineage>
        <taxon>Bacteria</taxon>
        <taxon>Pseudomonadati</taxon>
        <taxon>Pseudomonadota</taxon>
        <taxon>Gammaproteobacteria</taxon>
        <taxon>Pasteurellales</taxon>
        <taxon>Pasteurellaceae</taxon>
        <taxon>Haemophilus</taxon>
    </lineage>
</organism>
<accession>A4P0Q3</accession>
<reference evidence="1 2" key="1">
    <citation type="journal article" date="2007" name="Genome Biol.">
        <title>Characterization and modeling of the Haemophilus influenzae core and supragenomes based on the complete genomic sequences of Rd and 12 clinical nontypeable strains.</title>
        <authorList>
            <person name="Hogg J.S."/>
            <person name="Hu F.Z."/>
            <person name="Janto B."/>
            <person name="Boissy R."/>
            <person name="Hayes J."/>
            <person name="Keefe R."/>
            <person name="Post J.C."/>
            <person name="Ehrlich G.D."/>
        </authorList>
    </citation>
    <scope>NUCLEOTIDE SEQUENCE [LARGE SCALE GENOMIC DNA]</scope>
    <source>
        <strain evidence="1 2">22.4-21</strain>
    </source>
</reference>
<dbReference type="AlphaFoldDB" id="A4P0Q3"/>
<dbReference type="BioCyc" id="HINF375063:G119K-2017-MONOMER"/>
<gene>
    <name evidence="1" type="ORF">CGSHiR3021_11019</name>
</gene>
<dbReference type="Proteomes" id="UP000005596">
    <property type="component" value="Unassembled WGS sequence"/>
</dbReference>
<sequence length="58" mass="6395">MFGSPCLRGGELPKAEGDKFNIASPLQPFRLLPSKAGEGKMSFVIGKIFYVQLQKIPR</sequence>
<protein>
    <submittedName>
        <fullName evidence="1">Uncharacterized protein</fullName>
    </submittedName>
</protein>